<organism evidence="1 2">
    <name type="scientific">Parasitella parasitica</name>
    <dbReference type="NCBI Taxonomy" id="35722"/>
    <lineage>
        <taxon>Eukaryota</taxon>
        <taxon>Fungi</taxon>
        <taxon>Fungi incertae sedis</taxon>
        <taxon>Mucoromycota</taxon>
        <taxon>Mucoromycotina</taxon>
        <taxon>Mucoromycetes</taxon>
        <taxon>Mucorales</taxon>
        <taxon>Mucorineae</taxon>
        <taxon>Mucoraceae</taxon>
        <taxon>Parasitella</taxon>
    </lineage>
</organism>
<proteinExistence type="predicted"/>
<evidence type="ECO:0000313" key="2">
    <source>
        <dbReference type="Proteomes" id="UP000054107"/>
    </source>
</evidence>
<accession>A0A0B7NGP3</accession>
<keyword evidence="2" id="KW-1185">Reference proteome</keyword>
<dbReference type="Proteomes" id="UP000054107">
    <property type="component" value="Unassembled WGS sequence"/>
</dbReference>
<protein>
    <submittedName>
        <fullName evidence="1">Uncharacterized protein</fullName>
    </submittedName>
</protein>
<dbReference type="STRING" id="35722.A0A0B7NGP3"/>
<evidence type="ECO:0000313" key="1">
    <source>
        <dbReference type="EMBL" id="CEP16587.1"/>
    </source>
</evidence>
<dbReference type="EMBL" id="LN733219">
    <property type="protein sequence ID" value="CEP16587.1"/>
    <property type="molecule type" value="Genomic_DNA"/>
</dbReference>
<gene>
    <name evidence="1" type="primary">PARPA_10859.1 scaffold 41979</name>
</gene>
<sequence length="134" mass="15404">MPDFSIISRFAPEVQQQLREIRNIISNMMAEVNKSQAASDNTTRQSQRRIIDIISGNQPSQMPMPLLSSATIDTTLPNRKLLYTDGGLSIYTMSRKTLNVENLWKRWKEGWNGYWPVEELGQQMESTGQKIIQD</sequence>
<reference evidence="1 2" key="1">
    <citation type="submission" date="2014-09" db="EMBL/GenBank/DDBJ databases">
        <authorList>
            <person name="Ellenberger Sabrina"/>
        </authorList>
    </citation>
    <scope>NUCLEOTIDE SEQUENCE [LARGE SCALE GENOMIC DNA]</scope>
    <source>
        <strain evidence="1 2">CBS 412.66</strain>
    </source>
</reference>
<dbReference type="AlphaFoldDB" id="A0A0B7NGP3"/>
<name>A0A0B7NGP3_9FUNG</name>